<feature type="transmembrane region" description="Helical" evidence="14">
    <location>
        <begin position="639"/>
        <end position="658"/>
    </location>
</feature>
<dbReference type="GO" id="GO:0022877">
    <property type="term" value="F:protein-N(PI)-phosphohistidine-fructose phosphotransferase system transporter activity"/>
    <property type="evidence" value="ECO:0007669"/>
    <property type="project" value="InterPro"/>
</dbReference>
<feature type="domain" description="PTS EIIA type-2" evidence="15">
    <location>
        <begin position="3"/>
        <end position="146"/>
    </location>
</feature>
<dbReference type="InterPro" id="IPR036095">
    <property type="entry name" value="PTS_EIIB-like_sf"/>
</dbReference>
<keyword evidence="11 14" id="KW-1133">Transmembrane helix</keyword>
<evidence type="ECO:0000256" key="8">
    <source>
        <dbReference type="ARBA" id="ARBA00022683"/>
    </source>
</evidence>
<dbReference type="GO" id="GO:0005351">
    <property type="term" value="F:carbohydrate:proton symporter activity"/>
    <property type="evidence" value="ECO:0007669"/>
    <property type="project" value="InterPro"/>
</dbReference>
<evidence type="ECO:0000256" key="13">
    <source>
        <dbReference type="SAM" id="MobiDB-lite"/>
    </source>
</evidence>
<reference evidence="18 19" key="1">
    <citation type="submission" date="2016-10" db="EMBL/GenBank/DDBJ databases">
        <title>Genome sequence of Streptomyces sp. MUSC 1.</title>
        <authorList>
            <person name="Lee L.-H."/>
            <person name="Ser H.-L."/>
            <person name="Law J.W.-F."/>
        </authorList>
    </citation>
    <scope>NUCLEOTIDE SEQUENCE [LARGE SCALE GENOMIC DNA]</scope>
    <source>
        <strain evidence="18 19">MUSC 1</strain>
    </source>
</reference>
<evidence type="ECO:0000256" key="9">
    <source>
        <dbReference type="ARBA" id="ARBA00022692"/>
    </source>
</evidence>
<evidence type="ECO:0000256" key="10">
    <source>
        <dbReference type="ARBA" id="ARBA00022777"/>
    </source>
</evidence>
<feature type="transmembrane region" description="Helical" evidence="14">
    <location>
        <begin position="678"/>
        <end position="698"/>
    </location>
</feature>
<evidence type="ECO:0000259" key="17">
    <source>
        <dbReference type="PROSITE" id="PS51104"/>
    </source>
</evidence>
<evidence type="ECO:0000256" key="4">
    <source>
        <dbReference type="ARBA" id="ARBA00022475"/>
    </source>
</evidence>
<feature type="region of interest" description="Disordered" evidence="13">
    <location>
        <begin position="704"/>
        <end position="728"/>
    </location>
</feature>
<keyword evidence="6" id="KW-0762">Sugar transport</keyword>
<accession>A0A1S2QM66</accession>
<evidence type="ECO:0000256" key="14">
    <source>
        <dbReference type="SAM" id="Phobius"/>
    </source>
</evidence>
<feature type="transmembrane region" description="Helical" evidence="14">
    <location>
        <begin position="526"/>
        <end position="547"/>
    </location>
</feature>
<dbReference type="CDD" id="cd05569">
    <property type="entry name" value="PTS_IIB_fructose"/>
    <property type="match status" value="1"/>
</dbReference>
<dbReference type="InterPro" id="IPR013014">
    <property type="entry name" value="PTS_EIIC_2"/>
</dbReference>
<dbReference type="PROSITE" id="PS51094">
    <property type="entry name" value="PTS_EIIA_TYPE_2"/>
    <property type="match status" value="1"/>
</dbReference>
<dbReference type="GO" id="GO:0090563">
    <property type="term" value="F:protein-phosphocysteine-sugar phosphotransferase activity"/>
    <property type="evidence" value="ECO:0007669"/>
    <property type="project" value="TreeGrafter"/>
</dbReference>
<feature type="transmembrane region" description="Helical" evidence="14">
    <location>
        <begin position="449"/>
        <end position="479"/>
    </location>
</feature>
<evidence type="ECO:0000313" key="19">
    <source>
        <dbReference type="Proteomes" id="UP000179642"/>
    </source>
</evidence>
<feature type="transmembrane region" description="Helical" evidence="14">
    <location>
        <begin position="412"/>
        <end position="437"/>
    </location>
</feature>
<feature type="region of interest" description="Disordered" evidence="13">
    <location>
        <begin position="327"/>
        <end position="354"/>
    </location>
</feature>
<keyword evidence="7" id="KW-0808">Transferase</keyword>
<gene>
    <name evidence="18" type="ORF">BIV23_03890</name>
</gene>
<dbReference type="GO" id="GO:0016301">
    <property type="term" value="F:kinase activity"/>
    <property type="evidence" value="ECO:0007669"/>
    <property type="project" value="UniProtKB-KW"/>
</dbReference>
<evidence type="ECO:0000256" key="11">
    <source>
        <dbReference type="ARBA" id="ARBA00022989"/>
    </source>
</evidence>
<evidence type="ECO:0000259" key="15">
    <source>
        <dbReference type="PROSITE" id="PS51094"/>
    </source>
</evidence>
<dbReference type="FunFam" id="3.40.50.2300:FF:000014">
    <property type="entry name" value="PTS system fructose-like transporter subunit IIB"/>
    <property type="match status" value="1"/>
</dbReference>
<dbReference type="PROSITE" id="PS51099">
    <property type="entry name" value="PTS_EIIB_TYPE_2"/>
    <property type="match status" value="1"/>
</dbReference>
<dbReference type="PANTHER" id="PTHR30505">
    <property type="entry name" value="FRUCTOSE-LIKE PERMEASE"/>
    <property type="match status" value="1"/>
</dbReference>
<keyword evidence="5" id="KW-0597">Phosphoprotein</keyword>
<dbReference type="Pfam" id="PF00359">
    <property type="entry name" value="PTS_EIIA_2"/>
    <property type="match status" value="1"/>
</dbReference>
<dbReference type="AlphaFoldDB" id="A0A1S2QM66"/>
<feature type="region of interest" description="Disordered" evidence="13">
    <location>
        <begin position="144"/>
        <end position="195"/>
    </location>
</feature>
<dbReference type="InterPro" id="IPR003353">
    <property type="entry name" value="PTS_IIB_fruc"/>
</dbReference>
<evidence type="ECO:0000259" key="16">
    <source>
        <dbReference type="PROSITE" id="PS51099"/>
    </source>
</evidence>
<keyword evidence="12 14" id="KW-0472">Membrane</keyword>
<evidence type="ECO:0000256" key="7">
    <source>
        <dbReference type="ARBA" id="ARBA00022679"/>
    </source>
</evidence>
<protein>
    <submittedName>
        <fullName evidence="18">PTS lactose transporter subunit IIC</fullName>
    </submittedName>
</protein>
<dbReference type="Gene3D" id="3.40.930.10">
    <property type="entry name" value="Mannitol-specific EII, Chain A"/>
    <property type="match status" value="1"/>
</dbReference>
<dbReference type="RefSeq" id="WP_071379306.1">
    <property type="nucleotide sequence ID" value="NZ_MLYO01000011.1"/>
</dbReference>
<evidence type="ECO:0000256" key="12">
    <source>
        <dbReference type="ARBA" id="ARBA00023136"/>
    </source>
</evidence>
<dbReference type="CDD" id="cd00211">
    <property type="entry name" value="PTS_IIA_fru"/>
    <property type="match status" value="1"/>
</dbReference>
<name>A0A1S2QM66_9ACTN</name>
<organism evidence="18 19">
    <name type="scientific">Streptomyces monashensis</name>
    <dbReference type="NCBI Taxonomy" id="1678012"/>
    <lineage>
        <taxon>Bacteria</taxon>
        <taxon>Bacillati</taxon>
        <taxon>Actinomycetota</taxon>
        <taxon>Actinomycetes</taxon>
        <taxon>Kitasatosporales</taxon>
        <taxon>Streptomycetaceae</taxon>
        <taxon>Streptomyces</taxon>
    </lineage>
</organism>
<keyword evidence="10" id="KW-0418">Kinase</keyword>
<evidence type="ECO:0000313" key="18">
    <source>
        <dbReference type="EMBL" id="OIK07232.1"/>
    </source>
</evidence>
<dbReference type="InterPro" id="IPR004715">
    <property type="entry name" value="PTS_IIA_fruc"/>
</dbReference>
<dbReference type="NCBIfam" id="TIGR00848">
    <property type="entry name" value="fruA"/>
    <property type="match status" value="1"/>
</dbReference>
<dbReference type="FunFam" id="3.40.930.10:FF:000009">
    <property type="entry name" value="PTS system, fructose specific IIABC component"/>
    <property type="match status" value="1"/>
</dbReference>
<feature type="domain" description="PTS EIIB type-2" evidence="16">
    <location>
        <begin position="233"/>
        <end position="328"/>
    </location>
</feature>
<feature type="compositionally biased region" description="Low complexity" evidence="13">
    <location>
        <begin position="154"/>
        <end position="170"/>
    </location>
</feature>
<keyword evidence="9 14" id="KW-0812">Transmembrane</keyword>
<dbReference type="Gene3D" id="3.40.50.2300">
    <property type="match status" value="1"/>
</dbReference>
<dbReference type="InterPro" id="IPR013011">
    <property type="entry name" value="PTS_EIIB_2"/>
</dbReference>
<comment type="subcellular location">
    <subcellularLocation>
        <location evidence="1">Cell inner membrane</location>
        <topology evidence="1">Multi-pass membrane protein</topology>
    </subcellularLocation>
    <subcellularLocation>
        <location evidence="2">Cytoplasm</location>
    </subcellularLocation>
</comment>
<proteinExistence type="predicted"/>
<dbReference type="PANTHER" id="PTHR30505:SF0">
    <property type="entry name" value="FRUCTOSE-LIKE PTS SYSTEM EIIBC COMPONENT-RELATED"/>
    <property type="match status" value="1"/>
</dbReference>
<feature type="domain" description="PTS EIIC type-2" evidence="17">
    <location>
        <begin position="361"/>
        <end position="705"/>
    </location>
</feature>
<dbReference type="Proteomes" id="UP000179642">
    <property type="component" value="Unassembled WGS sequence"/>
</dbReference>
<feature type="transmembrane region" description="Helical" evidence="14">
    <location>
        <begin position="369"/>
        <end position="392"/>
    </location>
</feature>
<dbReference type="NCBIfam" id="TIGR01427">
    <property type="entry name" value="PTS_IIC_fructo"/>
    <property type="match status" value="1"/>
</dbReference>
<keyword evidence="8" id="KW-0598">Phosphotransferase system</keyword>
<dbReference type="InterPro" id="IPR006327">
    <property type="entry name" value="PTS_IIC_fruc"/>
</dbReference>
<feature type="transmembrane region" description="Helical" evidence="14">
    <location>
        <begin position="579"/>
        <end position="600"/>
    </location>
</feature>
<dbReference type="InterPro" id="IPR016152">
    <property type="entry name" value="PTrfase/Anion_transptr"/>
</dbReference>
<dbReference type="EMBL" id="MLYO01000011">
    <property type="protein sequence ID" value="OIK07232.1"/>
    <property type="molecule type" value="Genomic_DNA"/>
</dbReference>
<dbReference type="Pfam" id="PF02302">
    <property type="entry name" value="PTS_IIB"/>
    <property type="match status" value="1"/>
</dbReference>
<dbReference type="NCBIfam" id="TIGR00829">
    <property type="entry name" value="FRU"/>
    <property type="match status" value="1"/>
</dbReference>
<keyword evidence="4" id="KW-1003">Cell membrane</keyword>
<comment type="caution">
    <text evidence="18">The sequence shown here is derived from an EMBL/GenBank/DDBJ whole genome shotgun (WGS) entry which is preliminary data.</text>
</comment>
<dbReference type="OrthoDB" id="9782569at2"/>
<feature type="transmembrane region" description="Helical" evidence="14">
    <location>
        <begin position="491"/>
        <end position="514"/>
    </location>
</feature>
<dbReference type="InterPro" id="IPR002178">
    <property type="entry name" value="PTS_EIIA_type-2_dom"/>
</dbReference>
<evidence type="ECO:0000256" key="6">
    <source>
        <dbReference type="ARBA" id="ARBA00022597"/>
    </source>
</evidence>
<dbReference type="InterPro" id="IPR003501">
    <property type="entry name" value="PTS_EIIB_2/3"/>
</dbReference>
<evidence type="ECO:0000256" key="1">
    <source>
        <dbReference type="ARBA" id="ARBA00004429"/>
    </source>
</evidence>
<keyword evidence="3" id="KW-0813">Transport</keyword>
<keyword evidence="19" id="KW-1185">Reference proteome</keyword>
<dbReference type="GO" id="GO:0005737">
    <property type="term" value="C:cytoplasm"/>
    <property type="evidence" value="ECO:0007669"/>
    <property type="project" value="UniProtKB-SubCell"/>
</dbReference>
<evidence type="ECO:0000256" key="3">
    <source>
        <dbReference type="ARBA" id="ARBA00022448"/>
    </source>
</evidence>
<dbReference type="GO" id="GO:0009401">
    <property type="term" value="P:phosphoenolpyruvate-dependent sugar phosphotransferase system"/>
    <property type="evidence" value="ECO:0007669"/>
    <property type="project" value="UniProtKB-KW"/>
</dbReference>
<dbReference type="SUPFAM" id="SSF52794">
    <property type="entry name" value="PTS system IIB component-like"/>
    <property type="match status" value="1"/>
</dbReference>
<dbReference type="PROSITE" id="PS51104">
    <property type="entry name" value="PTS_EIIC_TYPE_2"/>
    <property type="match status" value="1"/>
</dbReference>
<evidence type="ECO:0000256" key="2">
    <source>
        <dbReference type="ARBA" id="ARBA00004496"/>
    </source>
</evidence>
<dbReference type="InterPro" id="IPR050864">
    <property type="entry name" value="Bacterial_PTS_Sugar_Transport"/>
</dbReference>
<dbReference type="InterPro" id="IPR003352">
    <property type="entry name" value="PTS_EIIC"/>
</dbReference>
<feature type="compositionally biased region" description="Low complexity" evidence="13">
    <location>
        <begin position="180"/>
        <end position="195"/>
    </location>
</feature>
<dbReference type="Pfam" id="PF02378">
    <property type="entry name" value="PTS_EIIC"/>
    <property type="match status" value="1"/>
</dbReference>
<dbReference type="GO" id="GO:0005886">
    <property type="term" value="C:plasma membrane"/>
    <property type="evidence" value="ECO:0007669"/>
    <property type="project" value="UniProtKB-SubCell"/>
</dbReference>
<dbReference type="SUPFAM" id="SSF55804">
    <property type="entry name" value="Phoshotransferase/anion transport protein"/>
    <property type="match status" value="1"/>
</dbReference>
<sequence length="728" mass="72889">MSDMITADLVDLDLSADTKEAAARALAERMVAQGRVTDLAGFLADVAAREAQMPTGLDGGIGIPHCRSAHVTEPTLAFGRSAAGIDFGAPDGPADLIFLIAAPAGADDAHLTILSSLARQLMNAEFTSALRAVSDAETAAALIRGDEEPSAARTATPSGEGAAATASAGRAGAGEGADGGTKAAPGAAEGAVSASQDTAATPVAASAGAAAVTTTGREQSASAPDSGARPFRIVAVTSCPTGIAHTYMAAESLENAGRDAGVELVVETQGSAGFARLDPEAIAAADGVIFAHDVPVRDKDRFAGKPTVDVGVKAGINRPAELIGEVREKAARGERSAPASASGGTPVERTGDSTEGYGTKLRKWLMSGVSYMVPFVAAGGLLIALGFAIGGYKINKAPSVMDHFVWTQADSWGALLFQIGGVAFGFLVPVLAGYIAYGMADRPGLVPGFVGGAISLTINAGFLGGLAAGLIAGGVVIAIQKVQIPAALRGIMPVVVIPLISSAIVGFLMFVVIGKPIASAQKGLTDWLNGLTGTNAVLLGALLGLMMCFDLGGPVNKVAYTFATAGIAVSNPSDSAMKIMAAVMAAGMVPPLAMALATTVRGRLFTPAERENGKAAWVLGASFISEGAIPFAAADPLRVIPSSMVGGALTGALSMAFGATLRAPHGGIFVVPLIGNPFLYLVAIAAGVCATTALVVLLKGMRRQTPESTPGGPADTTTAKGAKQPVAA</sequence>
<evidence type="ECO:0000256" key="5">
    <source>
        <dbReference type="ARBA" id="ARBA00022553"/>
    </source>
</evidence>